<dbReference type="RefSeq" id="WP_248835221.1">
    <property type="nucleotide sequence ID" value="NZ_JAJEQE010000017.1"/>
</dbReference>
<evidence type="ECO:0000313" key="3">
    <source>
        <dbReference type="Proteomes" id="UP001299235"/>
    </source>
</evidence>
<feature type="domain" description="SGNH hydrolase-type esterase" evidence="1">
    <location>
        <begin position="6"/>
        <end position="192"/>
    </location>
</feature>
<dbReference type="PANTHER" id="PTHR30383:SF29">
    <property type="entry name" value="SGNH HYDROLASE-TYPE ESTERASE DOMAIN-CONTAINING PROTEIN"/>
    <property type="match status" value="1"/>
</dbReference>
<evidence type="ECO:0000313" key="2">
    <source>
        <dbReference type="EMBL" id="MCC2148963.1"/>
    </source>
</evidence>
<dbReference type="InterPro" id="IPR051532">
    <property type="entry name" value="Ester_Hydrolysis_Enzymes"/>
</dbReference>
<organism evidence="2 3">
    <name type="scientific">Hominisplanchenecus faecis</name>
    <dbReference type="NCBI Taxonomy" id="2885351"/>
    <lineage>
        <taxon>Bacteria</taxon>
        <taxon>Bacillati</taxon>
        <taxon>Bacillota</taxon>
        <taxon>Clostridia</taxon>
        <taxon>Lachnospirales</taxon>
        <taxon>Lachnospiraceae</taxon>
        <taxon>Hominisplanchenecus</taxon>
    </lineage>
</organism>
<proteinExistence type="predicted"/>
<accession>A0ABS8EVI2</accession>
<dbReference type="InterPro" id="IPR036514">
    <property type="entry name" value="SGNH_hydro_sf"/>
</dbReference>
<evidence type="ECO:0000259" key="1">
    <source>
        <dbReference type="Pfam" id="PF13472"/>
    </source>
</evidence>
<protein>
    <submittedName>
        <fullName evidence="2">GDSL-type esterase/lipase family protein</fullName>
    </submittedName>
</protein>
<dbReference type="Pfam" id="PF13472">
    <property type="entry name" value="Lipase_GDSL_2"/>
    <property type="match status" value="1"/>
</dbReference>
<gene>
    <name evidence="2" type="ORF">LKD42_06800</name>
</gene>
<dbReference type="Proteomes" id="UP001299235">
    <property type="component" value="Unassembled WGS sequence"/>
</dbReference>
<dbReference type="PANTHER" id="PTHR30383">
    <property type="entry name" value="THIOESTERASE 1/PROTEASE 1/LYSOPHOSPHOLIPASE L1"/>
    <property type="match status" value="1"/>
</dbReference>
<reference evidence="2 3" key="1">
    <citation type="submission" date="2021-10" db="EMBL/GenBank/DDBJ databases">
        <title>Anaerobic single-cell dispensing facilitates the cultivation of human gut bacteria.</title>
        <authorList>
            <person name="Afrizal A."/>
        </authorList>
    </citation>
    <scope>NUCLEOTIDE SEQUENCE [LARGE SCALE GENOMIC DNA]</scope>
    <source>
        <strain evidence="2 3">CLA-AA-H246</strain>
    </source>
</reference>
<dbReference type="InterPro" id="IPR013830">
    <property type="entry name" value="SGNH_hydro"/>
</dbReference>
<name>A0ABS8EVI2_9FIRM</name>
<dbReference type="SUPFAM" id="SSF52266">
    <property type="entry name" value="SGNH hydrolase"/>
    <property type="match status" value="1"/>
</dbReference>
<comment type="caution">
    <text evidence="2">The sequence shown here is derived from an EMBL/GenBank/DDBJ whole genome shotgun (WGS) entry which is preliminary data.</text>
</comment>
<dbReference type="Gene3D" id="3.40.50.1110">
    <property type="entry name" value="SGNH hydrolase"/>
    <property type="match status" value="1"/>
</dbReference>
<dbReference type="EMBL" id="JAJEQE010000017">
    <property type="protein sequence ID" value="MCC2148963.1"/>
    <property type="molecule type" value="Genomic_DNA"/>
</dbReference>
<sequence length="220" mass="24913">MRQILCFGDSNTYGLIPGTANRYSWGTRWTSILDEKMQFYGYRVAEEGLCGRTTMFADAYRSGRSGIDMLPAILETHRPLELVVLMLGTNDCKAAYETTPEKIGVGIERLLDQIWREREDLPVLLISPIHLGADVEKYDREFDRRSVEVSKGLKRVYEQIAKTRGIAFLAASDVALPGEKDQEHMTREGHAALAEAVFEKVREILLEKEDSRLIGHVFCA</sequence>
<keyword evidence="3" id="KW-1185">Reference proteome</keyword>